<dbReference type="Gene3D" id="2.30.30.290">
    <property type="entry name" value="YopX-like domains"/>
    <property type="match status" value="1"/>
</dbReference>
<dbReference type="RefSeq" id="WP_013826181.1">
    <property type="nucleotide sequence ID" value="NC_015574.1"/>
</dbReference>
<dbReference type="AlphaFoldDB" id="F6D2V3"/>
<accession>F6D2V3</accession>
<dbReference type="Pfam" id="PF09643">
    <property type="entry name" value="YopX"/>
    <property type="match status" value="1"/>
</dbReference>
<proteinExistence type="predicted"/>
<dbReference type="GeneID" id="10669180"/>
<feature type="domain" description="YopX protein" evidence="1">
    <location>
        <begin position="6"/>
        <end position="172"/>
    </location>
</feature>
<dbReference type="eggNOG" id="arCOG12087">
    <property type="taxonomic scope" value="Archaea"/>
</dbReference>
<reference evidence="2 3" key="1">
    <citation type="journal article" date="2014" name="Int. J. Syst. Evol. Microbiol.">
        <title>Methanobacterium paludis sp. nov. and a novel strain of Methanobacterium lacus isolated from northern peatlands.</title>
        <authorList>
            <person name="Cadillo-Quiroz H."/>
            <person name="Brauer S.L."/>
            <person name="Goodson N."/>
            <person name="Yavitt J.B."/>
            <person name="Zinder S.H."/>
        </authorList>
    </citation>
    <scope>NUCLEOTIDE SEQUENCE [LARGE SCALE GENOMIC DNA]</scope>
    <source>
        <strain evidence="3">DSM 25820 / JCM 18151 / SWAN1</strain>
    </source>
</reference>
<dbReference type="STRING" id="868131.MSWAN_1671"/>
<evidence type="ECO:0000259" key="1">
    <source>
        <dbReference type="Pfam" id="PF09643"/>
    </source>
</evidence>
<dbReference type="Proteomes" id="UP000009231">
    <property type="component" value="Chromosome"/>
</dbReference>
<protein>
    <submittedName>
        <fullName evidence="2">YopX protein</fullName>
    </submittedName>
</protein>
<organism evidence="2 3">
    <name type="scientific">Methanobacterium paludis (strain DSM 25820 / JCM 18151 / SWAN1)</name>
    <dbReference type="NCBI Taxonomy" id="868131"/>
    <lineage>
        <taxon>Archaea</taxon>
        <taxon>Methanobacteriati</taxon>
        <taxon>Methanobacteriota</taxon>
        <taxon>Methanomada group</taxon>
        <taxon>Methanobacteria</taxon>
        <taxon>Methanobacteriales</taxon>
        <taxon>Methanobacteriaceae</taxon>
        <taxon>Methanobacterium</taxon>
    </lineage>
</organism>
<evidence type="ECO:0000313" key="2">
    <source>
        <dbReference type="EMBL" id="AEG18682.1"/>
    </source>
</evidence>
<sequence>MNCEIKYQAWDKDKKEMFQVERIDLDYETGNGVETVYLIPKKGEDDHPEVNICNVELREFTGKVLEDKTEIYDGDLIEAEYVETLHVWAGNTHKEVAREKILFKVEKRNGCFGLVPPFGPTVWFHELWGFDGSIKSSSDYCSKHRYDFDKTYHRFTSFKKVGTIFENPELLEG</sequence>
<dbReference type="SUPFAM" id="SSF159006">
    <property type="entry name" value="YopX-like"/>
    <property type="match status" value="1"/>
</dbReference>
<dbReference type="InterPro" id="IPR019096">
    <property type="entry name" value="YopX_protein"/>
</dbReference>
<gene>
    <name evidence="2" type="ordered locus">MSWAN_1671</name>
</gene>
<name>F6D2V3_METPW</name>
<evidence type="ECO:0000313" key="3">
    <source>
        <dbReference type="Proteomes" id="UP000009231"/>
    </source>
</evidence>
<dbReference type="InterPro" id="IPR023385">
    <property type="entry name" value="YopX-like_C"/>
</dbReference>
<dbReference type="KEGG" id="mew:MSWAN_1671"/>
<keyword evidence="3" id="KW-1185">Reference proteome</keyword>
<dbReference type="EMBL" id="CP002772">
    <property type="protein sequence ID" value="AEG18682.1"/>
    <property type="molecule type" value="Genomic_DNA"/>
</dbReference>
<dbReference type="HOGENOM" id="CLU_1682721_0_0_2"/>